<sequence>MEGAYGWHNLDTETLVYMKDKLAHFESMTWSEILVDAKKFNHSVNVEDLCTEAQTRLREIKQDDVDQLVSLRFSGKQRVWGILDQGIMTLFWWDPEHNVCPSYLKNT</sequence>
<evidence type="ECO:0000313" key="1">
    <source>
        <dbReference type="EMBL" id="RUT05225.1"/>
    </source>
</evidence>
<evidence type="ECO:0000313" key="2">
    <source>
        <dbReference type="Proteomes" id="UP000271624"/>
    </source>
</evidence>
<reference evidence="1" key="1">
    <citation type="submission" date="2018-12" db="EMBL/GenBank/DDBJ databases">
        <authorList>
            <person name="Will S."/>
            <person name="Neumann-Schaal M."/>
            <person name="Henke P."/>
        </authorList>
    </citation>
    <scope>NUCLEOTIDE SEQUENCE</scope>
    <source>
        <strain evidence="1">PCC 7102</strain>
    </source>
</reference>
<organism evidence="1 2">
    <name type="scientific">Dulcicalothrix desertica PCC 7102</name>
    <dbReference type="NCBI Taxonomy" id="232991"/>
    <lineage>
        <taxon>Bacteria</taxon>
        <taxon>Bacillati</taxon>
        <taxon>Cyanobacteriota</taxon>
        <taxon>Cyanophyceae</taxon>
        <taxon>Nostocales</taxon>
        <taxon>Calotrichaceae</taxon>
        <taxon>Dulcicalothrix</taxon>
    </lineage>
</organism>
<keyword evidence="2" id="KW-1185">Reference proteome</keyword>
<name>A0A433VGN1_9CYAN</name>
<gene>
    <name evidence="1" type="ORF">DSM106972_040460</name>
</gene>
<proteinExistence type="predicted"/>
<dbReference type="EMBL" id="RSCL01000009">
    <property type="protein sequence ID" value="RUT05225.1"/>
    <property type="molecule type" value="Genomic_DNA"/>
</dbReference>
<dbReference type="AlphaFoldDB" id="A0A433VGN1"/>
<reference evidence="1" key="2">
    <citation type="journal article" date="2019" name="Genome Biol. Evol.">
        <title>Day and night: Metabolic profiles and evolutionary relationships of six axenic non-marine cyanobacteria.</title>
        <authorList>
            <person name="Will S.E."/>
            <person name="Henke P."/>
            <person name="Boedeker C."/>
            <person name="Huang S."/>
            <person name="Brinkmann H."/>
            <person name="Rohde M."/>
            <person name="Jarek M."/>
            <person name="Friedl T."/>
            <person name="Seufert S."/>
            <person name="Schumacher M."/>
            <person name="Overmann J."/>
            <person name="Neumann-Schaal M."/>
            <person name="Petersen J."/>
        </authorList>
    </citation>
    <scope>NUCLEOTIDE SEQUENCE [LARGE SCALE GENOMIC DNA]</scope>
    <source>
        <strain evidence="1">PCC 7102</strain>
    </source>
</reference>
<dbReference type="Proteomes" id="UP000271624">
    <property type="component" value="Unassembled WGS sequence"/>
</dbReference>
<comment type="caution">
    <text evidence="1">The sequence shown here is derived from an EMBL/GenBank/DDBJ whole genome shotgun (WGS) entry which is preliminary data.</text>
</comment>
<accession>A0A433VGN1</accession>
<protein>
    <submittedName>
        <fullName evidence="1">Uncharacterized protein</fullName>
    </submittedName>
</protein>